<accession>H6LFS1</accession>
<keyword evidence="1" id="KW-0472">Membrane</keyword>
<dbReference type="eggNOG" id="COG4967">
    <property type="taxonomic scope" value="Bacteria"/>
</dbReference>
<feature type="transmembrane region" description="Helical" evidence="1">
    <location>
        <begin position="12"/>
        <end position="36"/>
    </location>
</feature>
<keyword evidence="3" id="KW-1185">Reference proteome</keyword>
<gene>
    <name evidence="2" type="ordered locus">Awo_c02070</name>
</gene>
<reference evidence="3" key="1">
    <citation type="submission" date="2011-07" db="EMBL/GenBank/DDBJ databases">
        <title>Complete genome sequence of Acetobacterium woodii.</title>
        <authorList>
            <person name="Poehlein A."/>
            <person name="Schmidt S."/>
            <person name="Kaster A.-K."/>
            <person name="Goenrich M."/>
            <person name="Vollmers J."/>
            <person name="Thuermer A."/>
            <person name="Gottschalk G."/>
            <person name="Thauer R.K."/>
            <person name="Daniel R."/>
            <person name="Mueller V."/>
        </authorList>
    </citation>
    <scope>NUCLEOTIDE SEQUENCE [LARGE SCALE GENOMIC DNA]</scope>
    <source>
        <strain evidence="3">ATCC 29683 / DSM 1030 / JCM 2381 / KCTC 1655 / WB1</strain>
    </source>
</reference>
<dbReference type="InterPro" id="IPR012902">
    <property type="entry name" value="N_methyl_site"/>
</dbReference>
<dbReference type="AlphaFoldDB" id="H6LFS1"/>
<evidence type="ECO:0008006" key="4">
    <source>
        <dbReference type="Google" id="ProtNLM"/>
    </source>
</evidence>
<organism evidence="2 3">
    <name type="scientific">Acetobacterium woodii (strain ATCC 29683 / DSM 1030 / JCM 2381 / KCTC 1655 / WB1)</name>
    <dbReference type="NCBI Taxonomy" id="931626"/>
    <lineage>
        <taxon>Bacteria</taxon>
        <taxon>Bacillati</taxon>
        <taxon>Bacillota</taxon>
        <taxon>Clostridia</taxon>
        <taxon>Eubacteriales</taxon>
        <taxon>Eubacteriaceae</taxon>
        <taxon>Acetobacterium</taxon>
    </lineage>
</organism>
<keyword evidence="1" id="KW-1133">Transmembrane helix</keyword>
<dbReference type="RefSeq" id="WP_014354620.1">
    <property type="nucleotide sequence ID" value="NC_016894.1"/>
</dbReference>
<evidence type="ECO:0000313" key="3">
    <source>
        <dbReference type="Proteomes" id="UP000007177"/>
    </source>
</evidence>
<dbReference type="Proteomes" id="UP000007177">
    <property type="component" value="Chromosome"/>
</dbReference>
<dbReference type="EMBL" id="CP002987">
    <property type="protein sequence ID" value="AFA47016.1"/>
    <property type="molecule type" value="Genomic_DNA"/>
</dbReference>
<dbReference type="NCBIfam" id="TIGR02532">
    <property type="entry name" value="IV_pilin_GFxxxE"/>
    <property type="match status" value="1"/>
</dbReference>
<keyword evidence="1" id="KW-0812">Transmembrane</keyword>
<sequence length="146" mass="16160">MKQRLDNQRGVTLIETVVSVAIIAIIMVTILGALLYGQKMIVFTDTKNNAAAKAQELVDEIMTQLPIITKEEDLSISGATKVSGSFSKPTSSTDPKEQYYYMPVDIDGKTVSFGNAIGYHIYVRVYYNNDESYVDLKAFTKKGGVF</sequence>
<dbReference type="HOGENOM" id="CLU_1773320_0_0_9"/>
<proteinExistence type="predicted"/>
<reference evidence="2 3" key="2">
    <citation type="journal article" date="2012" name="PLoS ONE">
        <title>An ancient pathway combining carbon dioxide fixation with the generation and utilization of a sodium ion gradient for ATP synthesis.</title>
        <authorList>
            <person name="Poehlein A."/>
            <person name="Schmidt S."/>
            <person name="Kaster A.K."/>
            <person name="Goenrich M."/>
            <person name="Vollmers J."/>
            <person name="Thurmer A."/>
            <person name="Bertsch J."/>
            <person name="Schuchmann K."/>
            <person name="Voigt B."/>
            <person name="Hecker M."/>
            <person name="Daniel R."/>
            <person name="Thauer R.K."/>
            <person name="Gottschalk G."/>
            <person name="Muller V."/>
        </authorList>
    </citation>
    <scope>NUCLEOTIDE SEQUENCE [LARGE SCALE GENOMIC DNA]</scope>
    <source>
        <strain evidence="3">ATCC 29683 / DSM 1030 / JCM 2381 / KCTC 1655 / WB1</strain>
    </source>
</reference>
<dbReference type="Pfam" id="PF07963">
    <property type="entry name" value="N_methyl"/>
    <property type="match status" value="1"/>
</dbReference>
<evidence type="ECO:0000313" key="2">
    <source>
        <dbReference type="EMBL" id="AFA47016.1"/>
    </source>
</evidence>
<evidence type="ECO:0000256" key="1">
    <source>
        <dbReference type="SAM" id="Phobius"/>
    </source>
</evidence>
<name>H6LFS1_ACEWD</name>
<protein>
    <recommendedName>
        <fullName evidence="4">Prepilin-type N-terminal cleavage/methylation domain-containing protein</fullName>
    </recommendedName>
</protein>
<dbReference type="KEGG" id="awo:Awo_c02070"/>
<dbReference type="STRING" id="931626.Awo_c02070"/>
<dbReference type="PROSITE" id="PS00409">
    <property type="entry name" value="PROKAR_NTER_METHYL"/>
    <property type="match status" value="1"/>
</dbReference>